<evidence type="ECO:0000256" key="3">
    <source>
        <dbReference type="ARBA" id="ARBA00022112"/>
    </source>
</evidence>
<dbReference type="FunFam" id="3.40.1390.30:FF:000001">
    <property type="entry name" value="GTP cyclohydrolase 1 type 2"/>
    <property type="match status" value="1"/>
</dbReference>
<keyword evidence="7" id="KW-1185">Reference proteome</keyword>
<evidence type="ECO:0000313" key="7">
    <source>
        <dbReference type="Proteomes" id="UP000470875"/>
    </source>
</evidence>
<dbReference type="InterPro" id="IPR036069">
    <property type="entry name" value="DUF34/NIF3_sf"/>
</dbReference>
<dbReference type="RefSeq" id="WP_154545940.1">
    <property type="nucleotide sequence ID" value="NZ_VULO01000011.1"/>
</dbReference>
<feature type="binding site" evidence="5">
    <location>
        <position position="66"/>
    </location>
    <ligand>
        <name>a divalent metal cation</name>
        <dbReference type="ChEBI" id="CHEBI:60240"/>
        <label>1</label>
    </ligand>
</feature>
<dbReference type="EMBL" id="VULO01000011">
    <property type="protein sequence ID" value="MSS85049.1"/>
    <property type="molecule type" value="Genomic_DNA"/>
</dbReference>
<proteinExistence type="inferred from homology"/>
<reference evidence="6 7" key="1">
    <citation type="submission" date="2019-08" db="EMBL/GenBank/DDBJ databases">
        <title>In-depth cultivation of the pig gut microbiome towards novel bacterial diversity and tailored functional studies.</title>
        <authorList>
            <person name="Wylensek D."/>
            <person name="Hitch T.C.A."/>
            <person name="Clavel T."/>
        </authorList>
    </citation>
    <scope>NUCLEOTIDE SEQUENCE [LARGE SCALE GENOMIC DNA]</scope>
    <source>
        <strain evidence="6 7">WB03_NA08</strain>
    </source>
</reference>
<dbReference type="InterPro" id="IPR002678">
    <property type="entry name" value="DUF34/NIF3"/>
</dbReference>
<dbReference type="GO" id="GO:0005737">
    <property type="term" value="C:cytoplasm"/>
    <property type="evidence" value="ECO:0007669"/>
    <property type="project" value="TreeGrafter"/>
</dbReference>
<comment type="subunit">
    <text evidence="2">Homohexamer.</text>
</comment>
<evidence type="ECO:0000256" key="5">
    <source>
        <dbReference type="PIRSR" id="PIRSR602678-1"/>
    </source>
</evidence>
<organism evidence="6 7">
    <name type="scientific">Scrofimicrobium canadense</name>
    <dbReference type="NCBI Taxonomy" id="2652290"/>
    <lineage>
        <taxon>Bacteria</taxon>
        <taxon>Bacillati</taxon>
        <taxon>Actinomycetota</taxon>
        <taxon>Actinomycetes</taxon>
        <taxon>Actinomycetales</taxon>
        <taxon>Actinomycetaceae</taxon>
        <taxon>Scrofimicrobium</taxon>
    </lineage>
</organism>
<protein>
    <recommendedName>
        <fullName evidence="3">GTP cyclohydrolase 1 type 2 homolog</fullName>
    </recommendedName>
</protein>
<sequence>MVRIASVLEYMESRYPKGSVEDWDRVGFIVGDRTHEVRKILLAVDPVPEVVAEAIDTGCQLLITHHPLYLRGTSYVSSDDAKGRMVRDLIRADCALFCAHTNADVAVGGVADALGLLVGLEEMVPLVGRGEGNLGIGRVGKVKRQTLREFSTKVASVLPKGPTGLYVGGNLDSEVETVAVSGGAGDSLLGAARQAGADVFLTADLRHHPASEHLMEGPPALLCGSHWATEWPWLPHLATELTQHCGDGTLEVSISTVCTEPWVEHLPTRGRL</sequence>
<evidence type="ECO:0000256" key="4">
    <source>
        <dbReference type="ARBA" id="ARBA00022723"/>
    </source>
</evidence>
<dbReference type="Pfam" id="PF01784">
    <property type="entry name" value="DUF34_NIF3"/>
    <property type="match status" value="1"/>
</dbReference>
<accession>A0A6N7VTF9</accession>
<dbReference type="SUPFAM" id="SSF102705">
    <property type="entry name" value="NIF3 (NGG1p interacting factor 3)-like"/>
    <property type="match status" value="1"/>
</dbReference>
<evidence type="ECO:0000256" key="2">
    <source>
        <dbReference type="ARBA" id="ARBA00011643"/>
    </source>
</evidence>
<feature type="binding site" evidence="5">
    <location>
        <position position="230"/>
    </location>
    <ligand>
        <name>a divalent metal cation</name>
        <dbReference type="ChEBI" id="CHEBI:60240"/>
        <label>1</label>
    </ligand>
</feature>
<evidence type="ECO:0000313" key="6">
    <source>
        <dbReference type="EMBL" id="MSS85049.1"/>
    </source>
</evidence>
<keyword evidence="4 5" id="KW-0479">Metal-binding</keyword>
<feature type="binding site" evidence="5">
    <location>
        <position position="226"/>
    </location>
    <ligand>
        <name>a divalent metal cation</name>
        <dbReference type="ChEBI" id="CHEBI:60240"/>
        <label>1</label>
    </ligand>
</feature>
<dbReference type="Gene3D" id="3.40.1390.30">
    <property type="entry name" value="NIF3 (NGG1p interacting factor 3)-like"/>
    <property type="match status" value="2"/>
</dbReference>
<evidence type="ECO:0000256" key="1">
    <source>
        <dbReference type="ARBA" id="ARBA00006964"/>
    </source>
</evidence>
<name>A0A6N7VTF9_9ACTO</name>
<feature type="binding site" evidence="5">
    <location>
        <position position="104"/>
    </location>
    <ligand>
        <name>a divalent metal cation</name>
        <dbReference type="ChEBI" id="CHEBI:60240"/>
        <label>1</label>
    </ligand>
</feature>
<dbReference type="PANTHER" id="PTHR13799:SF14">
    <property type="entry name" value="GTP CYCLOHYDROLASE 1 TYPE 2 HOMOLOG"/>
    <property type="match status" value="1"/>
</dbReference>
<comment type="similarity">
    <text evidence="1">Belongs to the GTP cyclohydrolase I type 2/NIF3 family.</text>
</comment>
<comment type="caution">
    <text evidence="6">The sequence shown here is derived from an EMBL/GenBank/DDBJ whole genome shotgun (WGS) entry which is preliminary data.</text>
</comment>
<dbReference type="Proteomes" id="UP000470875">
    <property type="component" value="Unassembled WGS sequence"/>
</dbReference>
<dbReference type="AlphaFoldDB" id="A0A6N7VTF9"/>
<dbReference type="GO" id="GO:0046872">
    <property type="term" value="F:metal ion binding"/>
    <property type="evidence" value="ECO:0007669"/>
    <property type="project" value="UniProtKB-KW"/>
</dbReference>
<feature type="binding site" evidence="5">
    <location>
        <position position="65"/>
    </location>
    <ligand>
        <name>a divalent metal cation</name>
        <dbReference type="ChEBI" id="CHEBI:60240"/>
        <label>1</label>
    </ligand>
</feature>
<dbReference type="PANTHER" id="PTHR13799">
    <property type="entry name" value="NGG1 INTERACTING FACTOR 3"/>
    <property type="match status" value="1"/>
</dbReference>
<gene>
    <name evidence="6" type="ORF">FYJ24_09795</name>
</gene>
<dbReference type="NCBIfam" id="TIGR00486">
    <property type="entry name" value="YbgI_SA1388"/>
    <property type="match status" value="1"/>
</dbReference>